<accession>A0ABX1XCE9</accession>
<dbReference type="InterPro" id="IPR015813">
    <property type="entry name" value="Pyrv/PenolPyrv_kinase-like_dom"/>
</dbReference>
<protein>
    <recommendedName>
        <fullName evidence="4">HpcH/HpaI aldolase/citrate lyase domain-containing protein</fullName>
    </recommendedName>
</protein>
<evidence type="ECO:0000256" key="2">
    <source>
        <dbReference type="ARBA" id="ARBA00022723"/>
    </source>
</evidence>
<dbReference type="PANTHER" id="PTHR30502">
    <property type="entry name" value="2-KETO-3-DEOXY-L-RHAMNONATE ALDOLASE"/>
    <property type="match status" value="1"/>
</dbReference>
<name>A0ABX1XCE9_9BACL</name>
<evidence type="ECO:0000256" key="3">
    <source>
        <dbReference type="ARBA" id="ARBA00023239"/>
    </source>
</evidence>
<comment type="caution">
    <text evidence="5">The sequence shown here is derived from an EMBL/GenBank/DDBJ whole genome shotgun (WGS) entry which is preliminary data.</text>
</comment>
<dbReference type="Proteomes" id="UP000653578">
    <property type="component" value="Unassembled WGS sequence"/>
</dbReference>
<dbReference type="PANTHER" id="PTHR30502:SF0">
    <property type="entry name" value="PHOSPHOENOLPYRUVATE CARBOXYLASE FAMILY PROTEIN"/>
    <property type="match status" value="1"/>
</dbReference>
<keyword evidence="2" id="KW-0479">Metal-binding</keyword>
<dbReference type="RefSeq" id="WP_171632667.1">
    <property type="nucleotide sequence ID" value="NZ_WHNY01000060.1"/>
</dbReference>
<dbReference type="SUPFAM" id="SSF51621">
    <property type="entry name" value="Phosphoenolpyruvate/pyruvate domain"/>
    <property type="match status" value="1"/>
</dbReference>
<dbReference type="Gene3D" id="3.20.20.60">
    <property type="entry name" value="Phosphoenolpyruvate-binding domains"/>
    <property type="match status" value="1"/>
</dbReference>
<evidence type="ECO:0000313" key="5">
    <source>
        <dbReference type="EMBL" id="NOU66071.1"/>
    </source>
</evidence>
<organism evidence="5 6">
    <name type="scientific">Paenibacillus plantarum</name>
    <dbReference type="NCBI Taxonomy" id="2654975"/>
    <lineage>
        <taxon>Bacteria</taxon>
        <taxon>Bacillati</taxon>
        <taxon>Bacillota</taxon>
        <taxon>Bacilli</taxon>
        <taxon>Bacillales</taxon>
        <taxon>Paenibacillaceae</taxon>
        <taxon>Paenibacillus</taxon>
    </lineage>
</organism>
<dbReference type="InterPro" id="IPR050251">
    <property type="entry name" value="HpcH-HpaI_aldolase"/>
</dbReference>
<gene>
    <name evidence="5" type="ORF">GC096_18710</name>
</gene>
<evidence type="ECO:0000259" key="4">
    <source>
        <dbReference type="Pfam" id="PF03328"/>
    </source>
</evidence>
<dbReference type="InterPro" id="IPR040442">
    <property type="entry name" value="Pyrv_kinase-like_dom_sf"/>
</dbReference>
<proteinExistence type="inferred from homology"/>
<sequence>MPVLFKSCGFDYFIVDCEHGYYDYGAVATLAVVSKKSGIQMFVRIPSISRECILKYMDMGVVGLLVPMVSTSEEIKRVVEYSKYEPLGKRGISTKRAHNDYLCKDMKVYMDTANEETMIFAQIETREGLRNIKRIAETKSLDGLIVGPNELSSDLGIPMQYKNELFKDAVDLPKSAYENCVHD</sequence>
<keyword evidence="6" id="KW-1185">Reference proteome</keyword>
<dbReference type="Pfam" id="PF03328">
    <property type="entry name" value="HpcH_HpaI"/>
    <property type="match status" value="1"/>
</dbReference>
<dbReference type="InterPro" id="IPR005000">
    <property type="entry name" value="Aldolase/citrate-lyase_domain"/>
</dbReference>
<feature type="domain" description="HpcH/HpaI aldolase/citrate lyase" evidence="4">
    <location>
        <begin position="8"/>
        <end position="162"/>
    </location>
</feature>
<comment type="similarity">
    <text evidence="1">Belongs to the HpcH/HpaI aldolase family.</text>
</comment>
<keyword evidence="3" id="KW-0456">Lyase</keyword>
<evidence type="ECO:0000313" key="6">
    <source>
        <dbReference type="Proteomes" id="UP000653578"/>
    </source>
</evidence>
<reference evidence="5 6" key="1">
    <citation type="submission" date="2019-10" db="EMBL/GenBank/DDBJ databases">
        <title>Description of Paenibacillus humi sp. nov.</title>
        <authorList>
            <person name="Carlier A."/>
            <person name="Qi S."/>
        </authorList>
    </citation>
    <scope>NUCLEOTIDE SEQUENCE [LARGE SCALE GENOMIC DNA]</scope>
    <source>
        <strain evidence="5 6">LMG 31461</strain>
    </source>
</reference>
<dbReference type="EMBL" id="WHNY01000060">
    <property type="protein sequence ID" value="NOU66071.1"/>
    <property type="molecule type" value="Genomic_DNA"/>
</dbReference>
<evidence type="ECO:0000256" key="1">
    <source>
        <dbReference type="ARBA" id="ARBA00005568"/>
    </source>
</evidence>